<dbReference type="Proteomes" id="UP000323317">
    <property type="component" value="Unassembled WGS sequence"/>
</dbReference>
<reference evidence="2 3" key="1">
    <citation type="submission" date="2019-08" db="EMBL/GenBank/DDBJ databases">
        <title>Bacillus genomes from the desert of Cuatro Cienegas, Coahuila.</title>
        <authorList>
            <person name="Olmedo-Alvarez G."/>
        </authorList>
    </citation>
    <scope>NUCLEOTIDE SEQUENCE [LARGE SCALE GENOMIC DNA]</scope>
    <source>
        <strain evidence="2 3">CH40_1T</strain>
    </source>
</reference>
<comment type="caution">
    <text evidence="2">The sequence shown here is derived from an EMBL/GenBank/DDBJ whole genome shotgun (WGS) entry which is preliminary data.</text>
</comment>
<gene>
    <name evidence="2" type="ORF">FZC79_15265</name>
</gene>
<dbReference type="InterPro" id="IPR050248">
    <property type="entry name" value="Polysacc_deacetylase_ArnD"/>
</dbReference>
<dbReference type="GO" id="GO:0005975">
    <property type="term" value="P:carbohydrate metabolic process"/>
    <property type="evidence" value="ECO:0007669"/>
    <property type="project" value="InterPro"/>
</dbReference>
<dbReference type="PROSITE" id="PS51677">
    <property type="entry name" value="NODB"/>
    <property type="match status" value="1"/>
</dbReference>
<dbReference type="InterPro" id="IPR011330">
    <property type="entry name" value="Glyco_hydro/deAcase_b/a-brl"/>
</dbReference>
<dbReference type="RefSeq" id="WP_148947662.1">
    <property type="nucleotide sequence ID" value="NZ_VTEH01000013.1"/>
</dbReference>
<dbReference type="InterPro" id="IPR002509">
    <property type="entry name" value="NODB_dom"/>
</dbReference>
<dbReference type="EMBL" id="VTEH01000013">
    <property type="protein sequence ID" value="TYR74175.1"/>
    <property type="molecule type" value="Genomic_DNA"/>
</dbReference>
<sequence length="230" mass="26449">MKKKLLLISIAVLFFIILLFCTYKLMNSRTFQLFGGLTNKVETNQKAVALTFDDGPTDNVDDILAVLNQYDIKATFFLVGNEIEKRKEEAEKIAAAGHQVGNHSYSHQRMIFKSPSFIKEEIEKTDRLIESIGYEGEIDFRPPNGKKLAFLPFYLQKEGKETITWNIEPDHAVDKVEYVKRNIENGSIILLHPMYDESGEQLQLLESIIKLLIEEGYNFVTVNELQELQQ</sequence>
<dbReference type="SUPFAM" id="SSF88713">
    <property type="entry name" value="Glycoside hydrolase/deacetylase"/>
    <property type="match status" value="1"/>
</dbReference>
<accession>A0A5D4KBY3</accession>
<dbReference type="AlphaFoldDB" id="A0A5D4KBY3"/>
<dbReference type="GO" id="GO:0016810">
    <property type="term" value="F:hydrolase activity, acting on carbon-nitrogen (but not peptide) bonds"/>
    <property type="evidence" value="ECO:0007669"/>
    <property type="project" value="InterPro"/>
</dbReference>
<organism evidence="2 3">
    <name type="scientific">Rossellomorea vietnamensis</name>
    <dbReference type="NCBI Taxonomy" id="218284"/>
    <lineage>
        <taxon>Bacteria</taxon>
        <taxon>Bacillati</taxon>
        <taxon>Bacillota</taxon>
        <taxon>Bacilli</taxon>
        <taxon>Bacillales</taxon>
        <taxon>Bacillaceae</taxon>
        <taxon>Rossellomorea</taxon>
    </lineage>
</organism>
<evidence type="ECO:0000259" key="1">
    <source>
        <dbReference type="PROSITE" id="PS51677"/>
    </source>
</evidence>
<evidence type="ECO:0000313" key="2">
    <source>
        <dbReference type="EMBL" id="TYR74175.1"/>
    </source>
</evidence>
<dbReference type="PANTHER" id="PTHR10587:SF125">
    <property type="entry name" value="POLYSACCHARIDE DEACETYLASE YHEN-RELATED"/>
    <property type="match status" value="1"/>
</dbReference>
<dbReference type="Gene3D" id="3.20.20.370">
    <property type="entry name" value="Glycoside hydrolase/deacetylase"/>
    <property type="match status" value="1"/>
</dbReference>
<protein>
    <submittedName>
        <fullName evidence="2">Polysaccharide deacetylase family protein</fullName>
    </submittedName>
</protein>
<proteinExistence type="predicted"/>
<feature type="domain" description="NodB homology" evidence="1">
    <location>
        <begin position="46"/>
        <end position="220"/>
    </location>
</feature>
<dbReference type="Pfam" id="PF01522">
    <property type="entry name" value="Polysacc_deac_1"/>
    <property type="match status" value="1"/>
</dbReference>
<dbReference type="PANTHER" id="PTHR10587">
    <property type="entry name" value="GLYCOSYL TRANSFERASE-RELATED"/>
    <property type="match status" value="1"/>
</dbReference>
<evidence type="ECO:0000313" key="3">
    <source>
        <dbReference type="Proteomes" id="UP000323317"/>
    </source>
</evidence>
<name>A0A5D4KBY3_9BACI</name>